<evidence type="ECO:0000313" key="13">
    <source>
        <dbReference type="Proteomes" id="UP000614200"/>
    </source>
</evidence>
<evidence type="ECO:0000256" key="3">
    <source>
        <dbReference type="ARBA" id="ARBA00022618"/>
    </source>
</evidence>
<sequence>MARKKIIKDDGSSLSRTTPHNKKIKIHNKSDVPDNIVEKQNDMIKKCLSIEAQLPDFLFDYFLYLKNSVALSTRLAYLSDLLFYCNYLINESPLMAEYEFKTPKDIPLELFSKITARDVNLFIGDFCTRYIVETENADYIMENHNRALARKKSSISVLFKFLYRDQLIESNITEGFNPIKLPKPQPDAIKRLEIEEVAMMLDTVENGTGLTDKEKQYWEKTKYRDKAILVLFTTYGLRVSEVQQLNLSSINYARGEFKIYRKRSKEANMPLNKSALAVIEDYIKLERPPCIEDGDPLFLSLQGRRMTVRTLRELVKKYTAIAMQAPRHAGYSPHKLRATAASSLIQYGFSIYDVQNLLDHDNVTTTQLYSAHKKDAKRDVVNNYELLDEYHKKDSNSKKN</sequence>
<feature type="domain" description="Tyr recombinase" evidence="10">
    <location>
        <begin position="187"/>
        <end position="382"/>
    </location>
</feature>
<comment type="caution">
    <text evidence="12">The sequence shown here is derived from an EMBL/GenBank/DDBJ whole genome shotgun (WGS) entry which is preliminary data.</text>
</comment>
<dbReference type="PROSITE" id="PS51900">
    <property type="entry name" value="CB"/>
    <property type="match status" value="1"/>
</dbReference>
<evidence type="ECO:0000259" key="11">
    <source>
        <dbReference type="PROSITE" id="PS51900"/>
    </source>
</evidence>
<evidence type="ECO:0000256" key="7">
    <source>
        <dbReference type="ARBA" id="ARBA00023172"/>
    </source>
</evidence>
<evidence type="ECO:0000256" key="9">
    <source>
        <dbReference type="PROSITE-ProRule" id="PRU01248"/>
    </source>
</evidence>
<dbReference type="InterPro" id="IPR010998">
    <property type="entry name" value="Integrase_recombinase_N"/>
</dbReference>
<dbReference type="Proteomes" id="UP000614200">
    <property type="component" value="Unassembled WGS sequence"/>
</dbReference>
<dbReference type="InterPro" id="IPR002104">
    <property type="entry name" value="Integrase_catalytic"/>
</dbReference>
<keyword evidence="5" id="KW-0229">DNA integration</keyword>
<gene>
    <name evidence="12" type="ORF">ISU02_02000</name>
</gene>
<name>A0ABR9ZN77_9FIRM</name>
<comment type="subcellular location">
    <subcellularLocation>
        <location evidence="1">Cytoplasm</location>
    </subcellularLocation>
</comment>
<accession>A0ABR9ZN77</accession>
<evidence type="ECO:0000256" key="2">
    <source>
        <dbReference type="ARBA" id="ARBA00022490"/>
    </source>
</evidence>
<proteinExistence type="predicted"/>
<dbReference type="Gene3D" id="1.10.443.10">
    <property type="entry name" value="Intergrase catalytic core"/>
    <property type="match status" value="1"/>
</dbReference>
<dbReference type="RefSeq" id="WP_194700099.1">
    <property type="nucleotide sequence ID" value="NZ_JADKNH010000001.1"/>
</dbReference>
<dbReference type="InterPro" id="IPR011010">
    <property type="entry name" value="DNA_brk_join_enz"/>
</dbReference>
<evidence type="ECO:0000256" key="8">
    <source>
        <dbReference type="ARBA" id="ARBA00023306"/>
    </source>
</evidence>
<evidence type="ECO:0000256" key="4">
    <source>
        <dbReference type="ARBA" id="ARBA00022829"/>
    </source>
</evidence>
<keyword evidence="2" id="KW-0963">Cytoplasm</keyword>
<dbReference type="Gene3D" id="1.10.150.130">
    <property type="match status" value="1"/>
</dbReference>
<dbReference type="PANTHER" id="PTHR30349:SF77">
    <property type="entry name" value="TYROSINE RECOMBINASE XERC"/>
    <property type="match status" value="1"/>
</dbReference>
<dbReference type="InterPro" id="IPR044068">
    <property type="entry name" value="CB"/>
</dbReference>
<organism evidence="12 13">
    <name type="scientific">Fusibacter ferrireducens</name>
    <dbReference type="NCBI Taxonomy" id="2785058"/>
    <lineage>
        <taxon>Bacteria</taxon>
        <taxon>Bacillati</taxon>
        <taxon>Bacillota</taxon>
        <taxon>Clostridia</taxon>
        <taxon>Eubacteriales</taxon>
        <taxon>Eubacteriales Family XII. Incertae Sedis</taxon>
        <taxon>Fusibacter</taxon>
    </lineage>
</organism>
<keyword evidence="7" id="KW-0233">DNA recombination</keyword>
<keyword evidence="13" id="KW-1185">Reference proteome</keyword>
<keyword evidence="4" id="KW-0159">Chromosome partition</keyword>
<evidence type="ECO:0000259" key="10">
    <source>
        <dbReference type="PROSITE" id="PS51898"/>
    </source>
</evidence>
<dbReference type="InterPro" id="IPR050090">
    <property type="entry name" value="Tyrosine_recombinase_XerCD"/>
</dbReference>
<protein>
    <submittedName>
        <fullName evidence="12">Tyrosine-type recombinase/integrase</fullName>
    </submittedName>
</protein>
<dbReference type="SUPFAM" id="SSF56349">
    <property type="entry name" value="DNA breaking-rejoining enzymes"/>
    <property type="match status" value="1"/>
</dbReference>
<feature type="domain" description="Core-binding (CB)" evidence="11">
    <location>
        <begin position="52"/>
        <end position="163"/>
    </location>
</feature>
<dbReference type="PROSITE" id="PS51898">
    <property type="entry name" value="TYR_RECOMBINASE"/>
    <property type="match status" value="1"/>
</dbReference>
<evidence type="ECO:0000256" key="1">
    <source>
        <dbReference type="ARBA" id="ARBA00004496"/>
    </source>
</evidence>
<evidence type="ECO:0000256" key="5">
    <source>
        <dbReference type="ARBA" id="ARBA00022908"/>
    </source>
</evidence>
<evidence type="ECO:0000313" key="12">
    <source>
        <dbReference type="EMBL" id="MBF4691869.1"/>
    </source>
</evidence>
<evidence type="ECO:0000256" key="6">
    <source>
        <dbReference type="ARBA" id="ARBA00023125"/>
    </source>
</evidence>
<dbReference type="PANTHER" id="PTHR30349">
    <property type="entry name" value="PHAGE INTEGRASE-RELATED"/>
    <property type="match status" value="1"/>
</dbReference>
<reference evidence="12 13" key="1">
    <citation type="submission" date="2020-11" db="EMBL/GenBank/DDBJ databases">
        <title>Fusibacter basophilias sp. nov.</title>
        <authorList>
            <person name="Qiu D."/>
        </authorList>
    </citation>
    <scope>NUCLEOTIDE SEQUENCE [LARGE SCALE GENOMIC DNA]</scope>
    <source>
        <strain evidence="12 13">Q10-2</strain>
    </source>
</reference>
<keyword evidence="3" id="KW-0132">Cell division</keyword>
<dbReference type="Pfam" id="PF00589">
    <property type="entry name" value="Phage_integrase"/>
    <property type="match status" value="1"/>
</dbReference>
<keyword evidence="6 9" id="KW-0238">DNA-binding</keyword>
<dbReference type="EMBL" id="JADKNH010000001">
    <property type="protein sequence ID" value="MBF4691869.1"/>
    <property type="molecule type" value="Genomic_DNA"/>
</dbReference>
<dbReference type="InterPro" id="IPR013762">
    <property type="entry name" value="Integrase-like_cat_sf"/>
</dbReference>
<keyword evidence="8" id="KW-0131">Cell cycle</keyword>